<keyword evidence="1" id="KW-0812">Transmembrane</keyword>
<evidence type="ECO:0000313" key="3">
    <source>
        <dbReference type="Proteomes" id="UP000260665"/>
    </source>
</evidence>
<accession>A0A3E1R8V9</accession>
<feature type="transmembrane region" description="Helical" evidence="1">
    <location>
        <begin position="117"/>
        <end position="138"/>
    </location>
</feature>
<keyword evidence="1" id="KW-0472">Membrane</keyword>
<dbReference type="Proteomes" id="UP000260665">
    <property type="component" value="Unassembled WGS sequence"/>
</dbReference>
<organism evidence="2 3">
    <name type="scientific">Rhodoferax lacus</name>
    <dbReference type="NCBI Taxonomy" id="2184758"/>
    <lineage>
        <taxon>Bacteria</taxon>
        <taxon>Pseudomonadati</taxon>
        <taxon>Pseudomonadota</taxon>
        <taxon>Betaproteobacteria</taxon>
        <taxon>Burkholderiales</taxon>
        <taxon>Comamonadaceae</taxon>
        <taxon>Rhodoferax</taxon>
    </lineage>
</organism>
<dbReference type="AlphaFoldDB" id="A0A3E1R8V9"/>
<evidence type="ECO:0000313" key="2">
    <source>
        <dbReference type="EMBL" id="RFO95683.1"/>
    </source>
</evidence>
<feature type="transmembrane region" description="Helical" evidence="1">
    <location>
        <begin position="36"/>
        <end position="53"/>
    </location>
</feature>
<sequence length="141" mass="15786">MNSPEPTTPQTLPDWELYHALREQWTHEDNLVNHRLMWLILSQGLLFTAYGTLTIDKHRWLVYGFPLFGMAVAAVIGVSIFAALDSSRAIEVEYRRAGLERLCHLVPQSATGHRGNWAAKALPAVFATLWLLAATGFIQAS</sequence>
<dbReference type="OrthoDB" id="9152852at2"/>
<dbReference type="RefSeq" id="WP_117179288.1">
    <property type="nucleotide sequence ID" value="NZ_QFZK01000013.1"/>
</dbReference>
<keyword evidence="1" id="KW-1133">Transmembrane helix</keyword>
<evidence type="ECO:0000256" key="1">
    <source>
        <dbReference type="SAM" id="Phobius"/>
    </source>
</evidence>
<reference evidence="2 3" key="1">
    <citation type="submission" date="2018-05" db="EMBL/GenBank/DDBJ databases">
        <title>Rhodoferax soyangensis sp.nov., isolated from an oligotrophic freshwater lake.</title>
        <authorList>
            <person name="Park M."/>
        </authorList>
    </citation>
    <scope>NUCLEOTIDE SEQUENCE [LARGE SCALE GENOMIC DNA]</scope>
    <source>
        <strain evidence="2 3">IMCC26218</strain>
    </source>
</reference>
<comment type="caution">
    <text evidence="2">The sequence shown here is derived from an EMBL/GenBank/DDBJ whole genome shotgun (WGS) entry which is preliminary data.</text>
</comment>
<feature type="transmembrane region" description="Helical" evidence="1">
    <location>
        <begin position="60"/>
        <end position="84"/>
    </location>
</feature>
<gene>
    <name evidence="2" type="ORF">DIC66_16950</name>
</gene>
<proteinExistence type="predicted"/>
<name>A0A3E1R8V9_9BURK</name>
<dbReference type="EMBL" id="QFZK01000013">
    <property type="protein sequence ID" value="RFO95683.1"/>
    <property type="molecule type" value="Genomic_DNA"/>
</dbReference>
<protein>
    <submittedName>
        <fullName evidence="2">Uncharacterized protein</fullName>
    </submittedName>
</protein>
<keyword evidence="3" id="KW-1185">Reference proteome</keyword>